<evidence type="ECO:0000256" key="11">
    <source>
        <dbReference type="SAM" id="SignalP"/>
    </source>
</evidence>
<dbReference type="PANTHER" id="PTHR25466:SF3">
    <property type="entry name" value="PROGRAMMED CELL DEATH 1 LIGAND 1"/>
    <property type="match status" value="1"/>
</dbReference>
<evidence type="ECO:0000256" key="3">
    <source>
        <dbReference type="ARBA" id="ARBA00022692"/>
    </source>
</evidence>
<protein>
    <recommendedName>
        <fullName evidence="12">Ig-like domain-containing protein</fullName>
    </recommendedName>
</protein>
<dbReference type="SMART" id="SM00409">
    <property type="entry name" value="IG"/>
    <property type="match status" value="1"/>
</dbReference>
<dbReference type="PANTHER" id="PTHR25466">
    <property type="entry name" value="T-LYMPHOCYTE ACTIVATION ANTIGEN"/>
    <property type="match status" value="1"/>
</dbReference>
<dbReference type="EMBL" id="JAHUTJ010044182">
    <property type="protein sequence ID" value="MED6281886.1"/>
    <property type="molecule type" value="Genomic_DNA"/>
</dbReference>
<accession>A0ABU7E3Q7</accession>
<evidence type="ECO:0000256" key="8">
    <source>
        <dbReference type="ARBA" id="ARBA00023170"/>
    </source>
</evidence>
<feature type="chain" id="PRO_5046827034" description="Ig-like domain-containing protein" evidence="11">
    <location>
        <begin position="24"/>
        <end position="160"/>
    </location>
</feature>
<comment type="caution">
    <text evidence="13">The sequence shown here is derived from an EMBL/GenBank/DDBJ whole genome shotgun (WGS) entry which is preliminary data.</text>
</comment>
<keyword evidence="4 11" id="KW-0732">Signal</keyword>
<comment type="subcellular location">
    <subcellularLocation>
        <location evidence="1">Cell membrane</location>
        <topology evidence="1">Single-pass type I membrane protein</topology>
    </subcellularLocation>
</comment>
<name>A0ABU7E3Q7_9TELE</name>
<evidence type="ECO:0000256" key="7">
    <source>
        <dbReference type="ARBA" id="ARBA00023157"/>
    </source>
</evidence>
<gene>
    <name evidence="13" type="ORF">CHARACLAT_026456</name>
</gene>
<evidence type="ECO:0000256" key="6">
    <source>
        <dbReference type="ARBA" id="ARBA00023136"/>
    </source>
</evidence>
<proteinExistence type="predicted"/>
<evidence type="ECO:0000313" key="14">
    <source>
        <dbReference type="Proteomes" id="UP001352852"/>
    </source>
</evidence>
<keyword evidence="2" id="KW-1003">Cell membrane</keyword>
<dbReference type="InterPro" id="IPR013106">
    <property type="entry name" value="Ig_V-set"/>
</dbReference>
<dbReference type="InterPro" id="IPR003599">
    <property type="entry name" value="Ig_sub"/>
</dbReference>
<evidence type="ECO:0000256" key="9">
    <source>
        <dbReference type="ARBA" id="ARBA00023180"/>
    </source>
</evidence>
<keyword evidence="6" id="KW-0472">Membrane</keyword>
<evidence type="ECO:0000256" key="4">
    <source>
        <dbReference type="ARBA" id="ARBA00022729"/>
    </source>
</evidence>
<keyword evidence="9" id="KW-0325">Glycoprotein</keyword>
<evidence type="ECO:0000256" key="2">
    <source>
        <dbReference type="ARBA" id="ARBA00022475"/>
    </source>
</evidence>
<dbReference type="Pfam" id="PF07686">
    <property type="entry name" value="V-set"/>
    <property type="match status" value="1"/>
</dbReference>
<dbReference type="InterPro" id="IPR007110">
    <property type="entry name" value="Ig-like_dom"/>
</dbReference>
<keyword evidence="14" id="KW-1185">Reference proteome</keyword>
<keyword evidence="3" id="KW-0812">Transmembrane</keyword>
<organism evidence="13 14">
    <name type="scientific">Characodon lateralis</name>
    <dbReference type="NCBI Taxonomy" id="208331"/>
    <lineage>
        <taxon>Eukaryota</taxon>
        <taxon>Metazoa</taxon>
        <taxon>Chordata</taxon>
        <taxon>Craniata</taxon>
        <taxon>Vertebrata</taxon>
        <taxon>Euteleostomi</taxon>
        <taxon>Actinopterygii</taxon>
        <taxon>Neopterygii</taxon>
        <taxon>Teleostei</taxon>
        <taxon>Neoteleostei</taxon>
        <taxon>Acanthomorphata</taxon>
        <taxon>Ovalentaria</taxon>
        <taxon>Atherinomorphae</taxon>
        <taxon>Cyprinodontiformes</taxon>
        <taxon>Goodeidae</taxon>
        <taxon>Characodon</taxon>
    </lineage>
</organism>
<feature type="domain" description="Ig-like" evidence="12">
    <location>
        <begin position="3"/>
        <end position="130"/>
    </location>
</feature>
<evidence type="ECO:0000313" key="13">
    <source>
        <dbReference type="EMBL" id="MED6281886.1"/>
    </source>
</evidence>
<keyword evidence="7" id="KW-1015">Disulfide bond</keyword>
<dbReference type="InterPro" id="IPR013783">
    <property type="entry name" value="Ig-like_fold"/>
</dbReference>
<feature type="signal peptide" evidence="11">
    <location>
        <begin position="1"/>
        <end position="23"/>
    </location>
</feature>
<keyword evidence="5" id="KW-1133">Transmembrane helix</keyword>
<dbReference type="PROSITE" id="PS50835">
    <property type="entry name" value="IG_LIKE"/>
    <property type="match status" value="1"/>
</dbReference>
<dbReference type="SUPFAM" id="SSF48726">
    <property type="entry name" value="Immunoglobulin"/>
    <property type="match status" value="1"/>
</dbReference>
<evidence type="ECO:0000256" key="10">
    <source>
        <dbReference type="ARBA" id="ARBA00023319"/>
    </source>
</evidence>
<dbReference type="Gene3D" id="2.60.40.10">
    <property type="entry name" value="Immunoglobulins"/>
    <property type="match status" value="1"/>
</dbReference>
<reference evidence="13 14" key="1">
    <citation type="submission" date="2021-06" db="EMBL/GenBank/DDBJ databases">
        <authorList>
            <person name="Palmer J.M."/>
        </authorList>
    </citation>
    <scope>NUCLEOTIDE SEQUENCE [LARGE SCALE GENOMIC DNA]</scope>
    <source>
        <strain evidence="13 14">CL_MEX2019</strain>
        <tissue evidence="13">Muscle</tissue>
    </source>
</reference>
<evidence type="ECO:0000259" key="12">
    <source>
        <dbReference type="PROSITE" id="PS50835"/>
    </source>
</evidence>
<evidence type="ECO:0000256" key="1">
    <source>
        <dbReference type="ARBA" id="ARBA00004251"/>
    </source>
</evidence>
<dbReference type="Proteomes" id="UP001352852">
    <property type="component" value="Unassembled WGS sequence"/>
</dbReference>
<keyword evidence="10" id="KW-0393">Immunoglobulin domain</keyword>
<keyword evidence="8" id="KW-0675">Receptor</keyword>
<evidence type="ECO:0000256" key="5">
    <source>
        <dbReference type="ARBA" id="ARBA00022989"/>
    </source>
</evidence>
<dbReference type="InterPro" id="IPR036179">
    <property type="entry name" value="Ig-like_dom_sf"/>
</dbReference>
<dbReference type="InterPro" id="IPR051713">
    <property type="entry name" value="T-cell_Activation_Regulation"/>
</dbReference>
<sequence>MGPLLTGSLWAVLSAVFVQFVSADQKPIRITAEAGQNIILPCRANDKWTIIVVEWGRTDLKEKEYVFRYRNDVIDPENQHPSFSNRVDLQGNQMKDGDVSLVLKKTTTDDRGTYECRVAQSGTDREKKLLGRVHLDVVSPPGESVSGPELPAASWFLMVE</sequence>